<organism evidence="2 3">
    <name type="scientific">Mycena citricolor</name>
    <dbReference type="NCBI Taxonomy" id="2018698"/>
    <lineage>
        <taxon>Eukaryota</taxon>
        <taxon>Fungi</taxon>
        <taxon>Dikarya</taxon>
        <taxon>Basidiomycota</taxon>
        <taxon>Agaricomycotina</taxon>
        <taxon>Agaricomycetes</taxon>
        <taxon>Agaricomycetidae</taxon>
        <taxon>Agaricales</taxon>
        <taxon>Marasmiineae</taxon>
        <taxon>Mycenaceae</taxon>
        <taxon>Mycena</taxon>
    </lineage>
</organism>
<comment type="caution">
    <text evidence="2">The sequence shown here is derived from an EMBL/GenBank/DDBJ whole genome shotgun (WGS) entry which is preliminary data.</text>
</comment>
<accession>A0AAD2HW55</accession>
<evidence type="ECO:0000313" key="3">
    <source>
        <dbReference type="Proteomes" id="UP001295794"/>
    </source>
</evidence>
<evidence type="ECO:0000256" key="1">
    <source>
        <dbReference type="SAM" id="MobiDB-lite"/>
    </source>
</evidence>
<evidence type="ECO:0000313" key="2">
    <source>
        <dbReference type="EMBL" id="CAK5282229.1"/>
    </source>
</evidence>
<dbReference type="EMBL" id="CAVNYO010000448">
    <property type="protein sequence ID" value="CAK5282229.1"/>
    <property type="molecule type" value="Genomic_DNA"/>
</dbReference>
<gene>
    <name evidence="2" type="ORF">MYCIT1_LOCUS33810</name>
</gene>
<feature type="compositionally biased region" description="Polar residues" evidence="1">
    <location>
        <begin position="140"/>
        <end position="150"/>
    </location>
</feature>
<sequence length="150" mass="16546">MHGARYAQCRLCTVENAQYAPSKGAEYAQRMLGASAGYAQSRKAQYAPSKGAEYAQRMLGARAGYARSKMHNMHNRKGADYAQRTIGAVQAMHSRKCTICMVENVQAMHRRKCTICSRNMHDMHAGKTQDMRSAGYAPSKNAQSAGQEHA</sequence>
<protein>
    <submittedName>
        <fullName evidence="2">Uncharacterized protein</fullName>
    </submittedName>
</protein>
<proteinExistence type="predicted"/>
<dbReference type="AlphaFoldDB" id="A0AAD2HW55"/>
<dbReference type="Proteomes" id="UP001295794">
    <property type="component" value="Unassembled WGS sequence"/>
</dbReference>
<feature type="region of interest" description="Disordered" evidence="1">
    <location>
        <begin position="129"/>
        <end position="150"/>
    </location>
</feature>
<name>A0AAD2HW55_9AGAR</name>
<reference evidence="2" key="1">
    <citation type="submission" date="2023-11" db="EMBL/GenBank/DDBJ databases">
        <authorList>
            <person name="De Vega J J."/>
            <person name="De Vega J J."/>
        </authorList>
    </citation>
    <scope>NUCLEOTIDE SEQUENCE</scope>
</reference>
<keyword evidence="3" id="KW-1185">Reference proteome</keyword>